<dbReference type="Proteomes" id="UP000183975">
    <property type="component" value="Unassembled WGS sequence"/>
</dbReference>
<organism evidence="3 4">
    <name type="scientific">Anaerotignum lactatifermentans DSM 14214</name>
    <dbReference type="NCBI Taxonomy" id="1121323"/>
    <lineage>
        <taxon>Bacteria</taxon>
        <taxon>Bacillati</taxon>
        <taxon>Bacillota</taxon>
        <taxon>Clostridia</taxon>
        <taxon>Lachnospirales</taxon>
        <taxon>Anaerotignaceae</taxon>
        <taxon>Anaerotignum</taxon>
    </lineage>
</organism>
<feature type="chain" id="PRO_5038807845" description="Copper amine oxidase-like N-terminal domain-containing protein" evidence="1">
    <location>
        <begin position="24"/>
        <end position="306"/>
    </location>
</feature>
<dbReference type="RefSeq" id="WP_072850569.1">
    <property type="nucleotide sequence ID" value="NZ_FRAH01000021.1"/>
</dbReference>
<evidence type="ECO:0000259" key="2">
    <source>
        <dbReference type="Pfam" id="PF07833"/>
    </source>
</evidence>
<accession>A0A1M6R5F4</accession>
<evidence type="ECO:0000313" key="4">
    <source>
        <dbReference type="Proteomes" id="UP000183975"/>
    </source>
</evidence>
<evidence type="ECO:0000313" key="3">
    <source>
        <dbReference type="EMBL" id="SHK27684.1"/>
    </source>
</evidence>
<dbReference type="OrthoDB" id="1864213at2"/>
<name>A0A1M6R5F4_9FIRM</name>
<dbReference type="EMBL" id="FRAH01000021">
    <property type="protein sequence ID" value="SHK27684.1"/>
    <property type="molecule type" value="Genomic_DNA"/>
</dbReference>
<gene>
    <name evidence="3" type="ORF">SAMN02745138_01478</name>
</gene>
<protein>
    <recommendedName>
        <fullName evidence="2">Copper amine oxidase-like N-terminal domain-containing protein</fullName>
    </recommendedName>
</protein>
<keyword evidence="1" id="KW-0732">Signal</keyword>
<keyword evidence="4" id="KW-1185">Reference proteome</keyword>
<sequence length="306" mass="32257">MKKRSMRVLAAALVLTMALPVTAFGAETVQVDGYDRMEGEAAEYQFSISNVTGKTTVAGKEAYVCQAPVKVSSVDELQTFEVTKYLSAGNALAAQGVMLPDGYTQESWDALHFESEGDAGVQVGTTYTINEPGIYRALGMYPAIAGGAEVYLVVEGNGQTAASLTKPQYTTAVPSTAKVLVNGKKVAFDAYTIGGNTYFKLRDVAAAVNGTAKSFNVTWDANAKAISLQGGTAYVAVGGELAAGDGTAKQALPSAAPVYRGWMEYAMPAYTINGSTYFKLRDLCSLMDIAVGWDDATKTITVDSTK</sequence>
<feature type="signal peptide" evidence="1">
    <location>
        <begin position="1"/>
        <end position="23"/>
    </location>
</feature>
<dbReference type="InterPro" id="IPR012854">
    <property type="entry name" value="Cu_amine_oxidase-like_N"/>
</dbReference>
<dbReference type="Pfam" id="PF07833">
    <property type="entry name" value="Cu_amine_oxidN1"/>
    <property type="match status" value="1"/>
</dbReference>
<feature type="domain" description="Copper amine oxidase-like N-terminal" evidence="2">
    <location>
        <begin position="181"/>
        <end position="302"/>
    </location>
</feature>
<evidence type="ECO:0000256" key="1">
    <source>
        <dbReference type="SAM" id="SignalP"/>
    </source>
</evidence>
<reference evidence="3 4" key="1">
    <citation type="submission" date="2016-11" db="EMBL/GenBank/DDBJ databases">
        <authorList>
            <person name="Jaros S."/>
            <person name="Januszkiewicz K."/>
            <person name="Wedrychowicz H."/>
        </authorList>
    </citation>
    <scope>NUCLEOTIDE SEQUENCE [LARGE SCALE GENOMIC DNA]</scope>
    <source>
        <strain evidence="3 4">DSM 14214</strain>
    </source>
</reference>
<proteinExistence type="predicted"/>
<dbReference type="AlphaFoldDB" id="A0A1M6R5F4"/>